<evidence type="ECO:0000313" key="1">
    <source>
        <dbReference type="EMBL" id="GEL54828.1"/>
    </source>
</evidence>
<reference evidence="1 2" key="1">
    <citation type="submission" date="2019-07" db="EMBL/GenBank/DDBJ databases">
        <title>Whole genome shotgun sequence of Asaia bogorensis NBRC 16594.</title>
        <authorList>
            <person name="Hosoyama A."/>
            <person name="Uohara A."/>
            <person name="Ohji S."/>
            <person name="Ichikawa N."/>
        </authorList>
    </citation>
    <scope>NUCLEOTIDE SEQUENCE [LARGE SCALE GENOMIC DNA]</scope>
    <source>
        <strain evidence="1 2">NBRC 16594</strain>
    </source>
</reference>
<dbReference type="AlphaFoldDB" id="A0AAN4R441"/>
<protein>
    <submittedName>
        <fullName evidence="1">Uncharacterized protein</fullName>
    </submittedName>
</protein>
<evidence type="ECO:0000313" key="2">
    <source>
        <dbReference type="Proteomes" id="UP000321287"/>
    </source>
</evidence>
<dbReference type="Proteomes" id="UP000321287">
    <property type="component" value="Unassembled WGS sequence"/>
</dbReference>
<keyword evidence="2" id="KW-1185">Reference proteome</keyword>
<proteinExistence type="predicted"/>
<accession>A0AAN4R441</accession>
<dbReference type="EMBL" id="BJVS01000010">
    <property type="protein sequence ID" value="GEL54828.1"/>
    <property type="molecule type" value="Genomic_DNA"/>
</dbReference>
<comment type="caution">
    <text evidence="1">The sequence shown here is derived from an EMBL/GenBank/DDBJ whole genome shotgun (WGS) entry which is preliminary data.</text>
</comment>
<sequence length="192" mass="21813">MSRAAPYMQVSELGVIVAVTAGGSVHLRAPFHPDLACRVRGYRGRWIPDRNAWSFERAYEHNVRGICMSIWGVDGYPERFEDLCDLEIVVSARETPTEPFYRFNSDLYLGGRHIAGVLRKPSIVRPGKQVSYRKGGPVFHREGCGWWLQVPGGSEFVLHQVPRMAIPFFERCLDGHGVLRVLSPSDERCRKE</sequence>
<organism evidence="1 2">
    <name type="scientific">Asaia bogorensis NBRC 16594</name>
    <dbReference type="NCBI Taxonomy" id="1231624"/>
    <lineage>
        <taxon>Bacteria</taxon>
        <taxon>Pseudomonadati</taxon>
        <taxon>Pseudomonadota</taxon>
        <taxon>Alphaproteobacteria</taxon>
        <taxon>Acetobacterales</taxon>
        <taxon>Acetobacteraceae</taxon>
        <taxon>Asaia</taxon>
    </lineage>
</organism>
<gene>
    <name evidence="1" type="ORF">ABO01nite_28350</name>
</gene>
<name>A0AAN4R441_9PROT</name>